<dbReference type="Pfam" id="PF01339">
    <property type="entry name" value="CheB_methylest"/>
    <property type="match status" value="1"/>
</dbReference>
<dbReference type="RefSeq" id="WP_166693709.1">
    <property type="nucleotide sequence ID" value="NZ_WAEL01000010.1"/>
</dbReference>
<feature type="active site" evidence="4">
    <location>
        <position position="39"/>
    </location>
</feature>
<feature type="domain" description="CheB-type methylesterase" evidence="5">
    <location>
        <begin position="1"/>
        <end position="197"/>
    </location>
</feature>
<comment type="catalytic activity">
    <reaction evidence="3">
        <text>[protein]-L-glutamate 5-O-methyl ester + H2O = L-glutamyl-[protein] + methanol + H(+)</text>
        <dbReference type="Rhea" id="RHEA:23236"/>
        <dbReference type="Rhea" id="RHEA-COMP:10208"/>
        <dbReference type="Rhea" id="RHEA-COMP:10311"/>
        <dbReference type="ChEBI" id="CHEBI:15377"/>
        <dbReference type="ChEBI" id="CHEBI:15378"/>
        <dbReference type="ChEBI" id="CHEBI:17790"/>
        <dbReference type="ChEBI" id="CHEBI:29973"/>
        <dbReference type="ChEBI" id="CHEBI:82795"/>
        <dbReference type="EC" id="3.1.1.61"/>
    </reaction>
</comment>
<evidence type="ECO:0000259" key="5">
    <source>
        <dbReference type="PROSITE" id="PS50122"/>
    </source>
</evidence>
<dbReference type="InterPro" id="IPR000673">
    <property type="entry name" value="Sig_transdc_resp-reg_Me-estase"/>
</dbReference>
<protein>
    <recommendedName>
        <fullName evidence="2">protein-glutamate methylesterase</fullName>
        <ecNumber evidence="2">3.1.1.61</ecNumber>
    </recommendedName>
</protein>
<dbReference type="PIRSF" id="PIRSF036461">
    <property type="entry name" value="Chmtx_methlestr"/>
    <property type="match status" value="1"/>
</dbReference>
<organism evidence="6 7">
    <name type="scientific">Fibrivirga algicola</name>
    <dbReference type="NCBI Taxonomy" id="2950420"/>
    <lineage>
        <taxon>Bacteria</taxon>
        <taxon>Pseudomonadati</taxon>
        <taxon>Bacteroidota</taxon>
        <taxon>Cytophagia</taxon>
        <taxon>Cytophagales</taxon>
        <taxon>Spirosomataceae</taxon>
        <taxon>Fibrivirga</taxon>
    </lineage>
</organism>
<evidence type="ECO:0000256" key="2">
    <source>
        <dbReference type="ARBA" id="ARBA00039140"/>
    </source>
</evidence>
<gene>
    <name evidence="6" type="ORF">F7231_23010</name>
</gene>
<sequence length="360" mass="39026">MSKRDIVVIGSSAGGVSALQELVGHLPADFSGSIFVVQHLAAYTTSMLPAILSRCGPLEAVHPHDGDPILPGRIYIAPPDHHLLIEKEEASQQQAGYILVRKGPKENRFRPSIDALFRSAAYSFGSRVIGVVLTGLLNDGTSGMWTVNRLGGVSIVQQPDDAMYSSMPESVLEYVDVNYVVPLAEIPQLLIQLTSEPIADGPEPNENLADRLLVDDELNRIKTEVDVAAQVSPFDRGILSMGALTPLTCPECNGALVSFQEGHLIRYRCHTGHSYTASTLLADVTKAIEDTMWQSVRGLEESILLLNQAADRLAEAGQAEAAEKFRAQSAEALDRAHRIRELIFANDQLAVDGNQPNESI</sequence>
<dbReference type="InterPro" id="IPR035909">
    <property type="entry name" value="CheB_C"/>
</dbReference>
<dbReference type="SUPFAM" id="SSF52738">
    <property type="entry name" value="Methylesterase CheB, C-terminal domain"/>
    <property type="match status" value="1"/>
</dbReference>
<dbReference type="Gene3D" id="3.40.50.180">
    <property type="entry name" value="Methylesterase CheB, C-terminal domain"/>
    <property type="match status" value="1"/>
</dbReference>
<evidence type="ECO:0000313" key="6">
    <source>
        <dbReference type="EMBL" id="NID13061.1"/>
    </source>
</evidence>
<reference evidence="7" key="2">
    <citation type="submission" date="2023-07" db="EMBL/GenBank/DDBJ databases">
        <authorList>
            <person name="Jung D.-H."/>
        </authorList>
    </citation>
    <scope>NUCLEOTIDE SEQUENCE [LARGE SCALE GENOMIC DNA]</scope>
    <source>
        <strain evidence="7">JA-25</strain>
    </source>
</reference>
<proteinExistence type="predicted"/>
<evidence type="ECO:0000256" key="4">
    <source>
        <dbReference type="PROSITE-ProRule" id="PRU00050"/>
    </source>
</evidence>
<dbReference type="InterPro" id="IPR011247">
    <property type="entry name" value="Chemotax_prot-Glu_Me-esterase"/>
</dbReference>
<dbReference type="PROSITE" id="PS50122">
    <property type="entry name" value="CHEB"/>
    <property type="match status" value="1"/>
</dbReference>
<keyword evidence="4" id="KW-0145">Chemotaxis</keyword>
<dbReference type="Proteomes" id="UP000606008">
    <property type="component" value="Unassembled WGS sequence"/>
</dbReference>
<dbReference type="EMBL" id="WAEL01000010">
    <property type="protein sequence ID" value="NID13061.1"/>
    <property type="molecule type" value="Genomic_DNA"/>
</dbReference>
<comment type="caution">
    <text evidence="6">The sequence shown here is derived from an EMBL/GenBank/DDBJ whole genome shotgun (WGS) entry which is preliminary data.</text>
</comment>
<name>A0ABX0QKS2_9BACT</name>
<feature type="active site" evidence="4">
    <location>
        <position position="139"/>
    </location>
</feature>
<accession>A0ABX0QKS2</accession>
<evidence type="ECO:0000313" key="7">
    <source>
        <dbReference type="Proteomes" id="UP000606008"/>
    </source>
</evidence>
<dbReference type="CDD" id="cd16433">
    <property type="entry name" value="CheB"/>
    <property type="match status" value="1"/>
</dbReference>
<dbReference type="PANTHER" id="PTHR42872:SF6">
    <property type="entry name" value="PROTEIN-GLUTAMATE METHYLESTERASE_PROTEIN-GLUTAMINE GLUTAMINASE"/>
    <property type="match status" value="1"/>
</dbReference>
<evidence type="ECO:0000256" key="3">
    <source>
        <dbReference type="ARBA" id="ARBA00048267"/>
    </source>
</evidence>
<feature type="active site" evidence="4">
    <location>
        <position position="12"/>
    </location>
</feature>
<keyword evidence="1 4" id="KW-0378">Hydrolase</keyword>
<dbReference type="EC" id="3.1.1.61" evidence="2"/>
<evidence type="ECO:0000256" key="1">
    <source>
        <dbReference type="ARBA" id="ARBA00022801"/>
    </source>
</evidence>
<keyword evidence="7" id="KW-1185">Reference proteome</keyword>
<reference evidence="7" key="1">
    <citation type="submission" date="2019-09" db="EMBL/GenBank/DDBJ databases">
        <authorList>
            <person name="Jung D.-H."/>
        </authorList>
    </citation>
    <scope>NUCLEOTIDE SEQUENCE [LARGE SCALE GENOMIC DNA]</scope>
    <source>
        <strain evidence="7">JA-25</strain>
    </source>
</reference>
<dbReference type="PANTHER" id="PTHR42872">
    <property type="entry name" value="PROTEIN-GLUTAMATE METHYLESTERASE/PROTEIN-GLUTAMINE GLUTAMINASE"/>
    <property type="match status" value="1"/>
</dbReference>